<evidence type="ECO:0000256" key="3">
    <source>
        <dbReference type="ARBA" id="ARBA00022448"/>
    </source>
</evidence>
<feature type="transmembrane region" description="Helical" evidence="11">
    <location>
        <begin position="113"/>
        <end position="130"/>
    </location>
</feature>
<keyword evidence="4 11" id="KW-0812">Transmembrane</keyword>
<dbReference type="AlphaFoldDB" id="A0A7S3LLZ4"/>
<dbReference type="PANTHER" id="PTHR10485:SF0">
    <property type="entry name" value="AT05822P-RELATED"/>
    <property type="match status" value="1"/>
</dbReference>
<evidence type="ECO:0008006" key="13">
    <source>
        <dbReference type="Google" id="ProtNLM"/>
    </source>
</evidence>
<comment type="subcellular location">
    <subcellularLocation>
        <location evidence="1">Mitochondrion inner membrane</location>
        <topology evidence="1">Multi-pass membrane protein</topology>
    </subcellularLocation>
</comment>
<keyword evidence="8" id="KW-0811">Translocation</keyword>
<evidence type="ECO:0000256" key="5">
    <source>
        <dbReference type="ARBA" id="ARBA00022792"/>
    </source>
</evidence>
<keyword evidence="3" id="KW-0813">Transport</keyword>
<keyword evidence="6" id="KW-0653">Protein transport</keyword>
<dbReference type="GO" id="GO:0005744">
    <property type="term" value="C:TIM23 mitochondrial import inner membrane translocase complex"/>
    <property type="evidence" value="ECO:0007669"/>
    <property type="project" value="TreeGrafter"/>
</dbReference>
<dbReference type="GO" id="GO:0008320">
    <property type="term" value="F:protein transmembrane transporter activity"/>
    <property type="evidence" value="ECO:0007669"/>
    <property type="project" value="TreeGrafter"/>
</dbReference>
<comment type="similarity">
    <text evidence="2">Belongs to the Tim17/Tim22/Tim23 family.</text>
</comment>
<dbReference type="EMBL" id="HBIN01007093">
    <property type="protein sequence ID" value="CAE0434894.1"/>
    <property type="molecule type" value="Transcribed_RNA"/>
</dbReference>
<keyword evidence="7 11" id="KW-1133">Transmembrane helix</keyword>
<evidence type="ECO:0000256" key="6">
    <source>
        <dbReference type="ARBA" id="ARBA00022927"/>
    </source>
</evidence>
<name>A0A7S3LLZ4_9STRA</name>
<feature type="transmembrane region" description="Helical" evidence="11">
    <location>
        <begin position="63"/>
        <end position="80"/>
    </location>
</feature>
<evidence type="ECO:0000256" key="9">
    <source>
        <dbReference type="ARBA" id="ARBA00023128"/>
    </source>
</evidence>
<dbReference type="GO" id="GO:0030150">
    <property type="term" value="P:protein import into mitochondrial matrix"/>
    <property type="evidence" value="ECO:0007669"/>
    <property type="project" value="TreeGrafter"/>
</dbReference>
<sequence>MDTGRDPCPYRILDDVGGAFSMGAGGGTIWYAVKGWRNSPRGDRIAGMVTGVKTRAPVLGGNFAVWGLMFSSIDCTLAALRRKEDPWNSIMAGAATGGLLVARGGRKAMMRQAAVGGILLGLIEGLNIFISQQLAGAEDQQVGMQVATPPPVSTILSGTAGQDASGLADAASQGFNLNKASGNIYDDPGFGSPAANKFS</sequence>
<evidence type="ECO:0000256" key="10">
    <source>
        <dbReference type="ARBA" id="ARBA00023136"/>
    </source>
</evidence>
<feature type="transmembrane region" description="Helical" evidence="11">
    <location>
        <begin position="12"/>
        <end position="33"/>
    </location>
</feature>
<keyword evidence="9" id="KW-0496">Mitochondrion</keyword>
<evidence type="ECO:0000256" key="1">
    <source>
        <dbReference type="ARBA" id="ARBA00004448"/>
    </source>
</evidence>
<evidence type="ECO:0000256" key="11">
    <source>
        <dbReference type="SAM" id="Phobius"/>
    </source>
</evidence>
<evidence type="ECO:0000256" key="7">
    <source>
        <dbReference type="ARBA" id="ARBA00022989"/>
    </source>
</evidence>
<gene>
    <name evidence="12" type="ORF">ASTO00021_LOCUS5190</name>
</gene>
<evidence type="ECO:0000256" key="4">
    <source>
        <dbReference type="ARBA" id="ARBA00022692"/>
    </source>
</evidence>
<dbReference type="PANTHER" id="PTHR10485">
    <property type="entry name" value="MITOCHONDRIAL IMPORT INNER MEMBRANE TRANSLOCASE SUBUNIT TIM-17"/>
    <property type="match status" value="1"/>
</dbReference>
<protein>
    <recommendedName>
        <fullName evidence="13">Mitochondrial import inner membrane translocase subunit TIM17</fullName>
    </recommendedName>
</protein>
<keyword evidence="10 11" id="KW-0472">Membrane</keyword>
<accession>A0A7S3LLZ4</accession>
<reference evidence="12" key="1">
    <citation type="submission" date="2021-01" db="EMBL/GenBank/DDBJ databases">
        <authorList>
            <person name="Corre E."/>
            <person name="Pelletier E."/>
            <person name="Niang G."/>
            <person name="Scheremetjew M."/>
            <person name="Finn R."/>
            <person name="Kale V."/>
            <person name="Holt S."/>
            <person name="Cochrane G."/>
            <person name="Meng A."/>
            <person name="Brown T."/>
            <person name="Cohen L."/>
        </authorList>
    </citation>
    <scope>NUCLEOTIDE SEQUENCE</scope>
    <source>
        <strain evidence="12">GSBS06</strain>
    </source>
</reference>
<organism evidence="12">
    <name type="scientific">Aplanochytrium stocchinoi</name>
    <dbReference type="NCBI Taxonomy" id="215587"/>
    <lineage>
        <taxon>Eukaryota</taxon>
        <taxon>Sar</taxon>
        <taxon>Stramenopiles</taxon>
        <taxon>Bigyra</taxon>
        <taxon>Labyrinthulomycetes</taxon>
        <taxon>Thraustochytrida</taxon>
        <taxon>Thraustochytriidae</taxon>
        <taxon>Aplanochytrium</taxon>
    </lineage>
</organism>
<evidence type="ECO:0000313" key="12">
    <source>
        <dbReference type="EMBL" id="CAE0434894.1"/>
    </source>
</evidence>
<proteinExistence type="inferred from homology"/>
<evidence type="ECO:0000256" key="2">
    <source>
        <dbReference type="ARBA" id="ARBA00008444"/>
    </source>
</evidence>
<dbReference type="Pfam" id="PF02466">
    <property type="entry name" value="Tim17"/>
    <property type="match status" value="1"/>
</dbReference>
<keyword evidence="5" id="KW-0999">Mitochondrion inner membrane</keyword>
<evidence type="ECO:0000256" key="8">
    <source>
        <dbReference type="ARBA" id="ARBA00023010"/>
    </source>
</evidence>